<organism evidence="2 3">
    <name type="scientific">Cochliobolus sativus (strain ND90Pr / ATCC 201652)</name>
    <name type="common">Common root rot and spot blotch fungus</name>
    <name type="synonym">Bipolaris sorokiniana</name>
    <dbReference type="NCBI Taxonomy" id="665912"/>
    <lineage>
        <taxon>Eukaryota</taxon>
        <taxon>Fungi</taxon>
        <taxon>Dikarya</taxon>
        <taxon>Ascomycota</taxon>
        <taxon>Pezizomycotina</taxon>
        <taxon>Dothideomycetes</taxon>
        <taxon>Pleosporomycetidae</taxon>
        <taxon>Pleosporales</taxon>
        <taxon>Pleosporineae</taxon>
        <taxon>Pleosporaceae</taxon>
        <taxon>Bipolaris</taxon>
    </lineage>
</organism>
<feature type="region of interest" description="Disordered" evidence="1">
    <location>
        <begin position="375"/>
        <end position="401"/>
    </location>
</feature>
<feature type="compositionally biased region" description="Acidic residues" evidence="1">
    <location>
        <begin position="383"/>
        <end position="393"/>
    </location>
</feature>
<dbReference type="GeneID" id="19141751"/>
<feature type="region of interest" description="Disordered" evidence="1">
    <location>
        <begin position="171"/>
        <end position="213"/>
    </location>
</feature>
<feature type="compositionally biased region" description="Basic residues" evidence="1">
    <location>
        <begin position="200"/>
        <end position="209"/>
    </location>
</feature>
<feature type="region of interest" description="Disordered" evidence="1">
    <location>
        <begin position="431"/>
        <end position="462"/>
    </location>
</feature>
<feature type="compositionally biased region" description="Basic residues" evidence="1">
    <location>
        <begin position="446"/>
        <end position="460"/>
    </location>
</feature>
<reference evidence="2 3" key="1">
    <citation type="journal article" date="2012" name="PLoS Pathog.">
        <title>Diverse lifestyles and strategies of plant pathogenesis encoded in the genomes of eighteen Dothideomycetes fungi.</title>
        <authorList>
            <person name="Ohm R.A."/>
            <person name="Feau N."/>
            <person name="Henrissat B."/>
            <person name="Schoch C.L."/>
            <person name="Horwitz B.A."/>
            <person name="Barry K.W."/>
            <person name="Condon B.J."/>
            <person name="Copeland A.C."/>
            <person name="Dhillon B."/>
            <person name="Glaser F."/>
            <person name="Hesse C.N."/>
            <person name="Kosti I."/>
            <person name="LaButti K."/>
            <person name="Lindquist E.A."/>
            <person name="Lucas S."/>
            <person name="Salamov A.A."/>
            <person name="Bradshaw R.E."/>
            <person name="Ciuffetti L."/>
            <person name="Hamelin R.C."/>
            <person name="Kema G.H.J."/>
            <person name="Lawrence C."/>
            <person name="Scott J.A."/>
            <person name="Spatafora J.W."/>
            <person name="Turgeon B.G."/>
            <person name="de Wit P.J.G.M."/>
            <person name="Zhong S."/>
            <person name="Goodwin S.B."/>
            <person name="Grigoriev I.V."/>
        </authorList>
    </citation>
    <scope>NUCLEOTIDE SEQUENCE [LARGE SCALE GENOMIC DNA]</scope>
    <source>
        <strain evidence="3">ND90Pr / ATCC 201652</strain>
    </source>
</reference>
<dbReference type="Proteomes" id="UP000016934">
    <property type="component" value="Unassembled WGS sequence"/>
</dbReference>
<evidence type="ECO:0000256" key="1">
    <source>
        <dbReference type="SAM" id="MobiDB-lite"/>
    </source>
</evidence>
<name>M2S0Y0_COCSN</name>
<proteinExistence type="predicted"/>
<feature type="compositionally biased region" description="Polar residues" evidence="1">
    <location>
        <begin position="1"/>
        <end position="22"/>
    </location>
</feature>
<dbReference type="HOGENOM" id="CLU_349205_0_0_1"/>
<protein>
    <submittedName>
        <fullName evidence="2">Uncharacterized protein</fullName>
    </submittedName>
</protein>
<feature type="compositionally biased region" description="Basic and acidic residues" evidence="1">
    <location>
        <begin position="177"/>
        <end position="199"/>
    </location>
</feature>
<dbReference type="OrthoDB" id="3790861at2759"/>
<feature type="region of interest" description="Disordered" evidence="1">
    <location>
        <begin position="544"/>
        <end position="574"/>
    </location>
</feature>
<gene>
    <name evidence="2" type="ORF">COCSADRAFT_97788</name>
</gene>
<evidence type="ECO:0000313" key="3">
    <source>
        <dbReference type="Proteomes" id="UP000016934"/>
    </source>
</evidence>
<dbReference type="AlphaFoldDB" id="M2S0Y0"/>
<reference evidence="3" key="2">
    <citation type="journal article" date="2013" name="PLoS Genet.">
        <title>Comparative genome structure, secondary metabolite, and effector coding capacity across Cochliobolus pathogens.</title>
        <authorList>
            <person name="Condon B.J."/>
            <person name="Leng Y."/>
            <person name="Wu D."/>
            <person name="Bushley K.E."/>
            <person name="Ohm R.A."/>
            <person name="Otillar R."/>
            <person name="Martin J."/>
            <person name="Schackwitz W."/>
            <person name="Grimwood J."/>
            <person name="MohdZainudin N."/>
            <person name="Xue C."/>
            <person name="Wang R."/>
            <person name="Manning V.A."/>
            <person name="Dhillon B."/>
            <person name="Tu Z.J."/>
            <person name="Steffenson B.J."/>
            <person name="Salamov A."/>
            <person name="Sun H."/>
            <person name="Lowry S."/>
            <person name="LaButti K."/>
            <person name="Han J."/>
            <person name="Copeland A."/>
            <person name="Lindquist E."/>
            <person name="Barry K."/>
            <person name="Schmutz J."/>
            <person name="Baker S.E."/>
            <person name="Ciuffetti L.M."/>
            <person name="Grigoriev I.V."/>
            <person name="Zhong S."/>
            <person name="Turgeon B.G."/>
        </authorList>
    </citation>
    <scope>NUCLEOTIDE SEQUENCE [LARGE SCALE GENOMIC DNA]</scope>
    <source>
        <strain evidence="3">ND90Pr / ATCC 201652</strain>
    </source>
</reference>
<sequence length="668" mass="74831">MTNSTSFGHSPTASIGSGSSTIVEGKKKHGMFGFKAKGNDRPKSSHGSPLQLSPLPPLTPVKAAQFLGVECGAVRTRSGSLGSRVQDVYEFNGLLVRSIQEDNDLLTRLTNLQESASEKTESIEEDVISKPITPKCLWTAGNRKAQRMLGIAPSHGSSIKHGTEPECHITETPAIHSKKENRVDYSSEPDIHARPPEKSRQRRMRKKAPKSLDRMTPITEISFDELRSSYHDSEHNPELELISEYERDPSYSSVLPPRPPTPLPFTANISYELEEGDLSPADVDPGKQAAAGVEEYEKYSYREVGFDKPKQESPVVIYLRGPLQSFEDRLLDVTEAHLAASRIKQDINDAARIHLDSRSSSLRASHQAMKRKFMAERPNVLAEDSDNDAESESDDGKDLVSIRDSIDLGEDPIVDLAELMTCTHITPSVMKLVDVPPREPKPTTPSKRKPTPKPSRRVKSPLHSTYIFHHDEKASPFKELICNVRPTITCSHPPTKLPKQIRKTKKSKNLCNESRILVQNWISTNDHTKQRPLSDRLDMDVLSDQQIPPAPFPKDKNSISTTSPPPPPRKSSKEHYCLRNGHILHPINLQSIPDEAAINALEVRPYLRTHSGRKMHVHVPVFCDRCGEDVLEELWECDIAVCRMVVCKGCAADMEDEWRIRVCGEWEN</sequence>
<keyword evidence="3" id="KW-1185">Reference proteome</keyword>
<dbReference type="EMBL" id="KB445649">
    <property type="protein sequence ID" value="EMD60918.1"/>
    <property type="molecule type" value="Genomic_DNA"/>
</dbReference>
<feature type="region of interest" description="Disordered" evidence="1">
    <location>
        <begin position="1"/>
        <end position="55"/>
    </location>
</feature>
<accession>M2S0Y0</accession>
<dbReference type="STRING" id="665912.M2S0Y0"/>
<dbReference type="OMA" id="WECDIAV"/>
<dbReference type="eggNOG" id="ENOG502RQEW">
    <property type="taxonomic scope" value="Eukaryota"/>
</dbReference>
<evidence type="ECO:0000313" key="2">
    <source>
        <dbReference type="EMBL" id="EMD60918.1"/>
    </source>
</evidence>
<dbReference type="RefSeq" id="XP_007703284.1">
    <property type="nucleotide sequence ID" value="XM_007705094.1"/>
</dbReference>
<dbReference type="KEGG" id="bsc:COCSADRAFT_97788"/>